<dbReference type="InterPro" id="IPR005234">
    <property type="entry name" value="ScpB_csome_segregation"/>
</dbReference>
<dbReference type="Gene3D" id="1.10.10.10">
    <property type="entry name" value="Winged helix-like DNA-binding domain superfamily/Winged helix DNA-binding domain"/>
    <property type="match status" value="2"/>
</dbReference>
<evidence type="ECO:0000256" key="2">
    <source>
        <dbReference type="ARBA" id="ARBA00022618"/>
    </source>
</evidence>
<reference evidence="6 7" key="1">
    <citation type="submission" date="2024-04" db="EMBL/GenBank/DDBJ databases">
        <title>Human intestinal bacterial collection.</title>
        <authorList>
            <person name="Pauvert C."/>
            <person name="Hitch T.C.A."/>
            <person name="Clavel T."/>
        </authorList>
    </citation>
    <scope>NUCLEOTIDE SEQUENCE [LARGE SCALE GENOMIC DNA]</scope>
    <source>
        <strain evidence="6 7">CLA-KB-H42</strain>
    </source>
</reference>
<evidence type="ECO:0000313" key="7">
    <source>
        <dbReference type="Proteomes" id="UP001487305"/>
    </source>
</evidence>
<keyword evidence="2" id="KW-0132">Cell division</keyword>
<organism evidence="6 7">
    <name type="scientific">Raoultibacter massiliensis</name>
    <dbReference type="NCBI Taxonomy" id="1852371"/>
    <lineage>
        <taxon>Bacteria</taxon>
        <taxon>Bacillati</taxon>
        <taxon>Actinomycetota</taxon>
        <taxon>Coriobacteriia</taxon>
        <taxon>Eggerthellales</taxon>
        <taxon>Eggerthellaceae</taxon>
        <taxon>Raoultibacter</taxon>
    </lineage>
</organism>
<dbReference type="Pfam" id="PF04079">
    <property type="entry name" value="SMC_ScpB"/>
    <property type="match status" value="1"/>
</dbReference>
<comment type="caution">
    <text evidence="6">The sequence shown here is derived from an EMBL/GenBank/DDBJ whole genome shotgun (WGS) entry which is preliminary data.</text>
</comment>
<dbReference type="SUPFAM" id="SSF46785">
    <property type="entry name" value="Winged helix' DNA-binding domain"/>
    <property type="match status" value="2"/>
</dbReference>
<dbReference type="NCBIfam" id="TIGR00281">
    <property type="entry name" value="SMC-Scp complex subunit ScpB"/>
    <property type="match status" value="1"/>
</dbReference>
<protein>
    <submittedName>
        <fullName evidence="6">SMC-Scp complex subunit ScpB</fullName>
    </submittedName>
</protein>
<dbReference type="EMBL" id="JBBNOP010000003">
    <property type="protein sequence ID" value="MEQ3362332.1"/>
    <property type="molecule type" value="Genomic_DNA"/>
</dbReference>
<evidence type="ECO:0000313" key="6">
    <source>
        <dbReference type="EMBL" id="MEQ3362332.1"/>
    </source>
</evidence>
<evidence type="ECO:0000256" key="1">
    <source>
        <dbReference type="ARBA" id="ARBA00022490"/>
    </source>
</evidence>
<name>A0ABV1JB73_9ACTN</name>
<evidence type="ECO:0000256" key="3">
    <source>
        <dbReference type="ARBA" id="ARBA00022829"/>
    </source>
</evidence>
<keyword evidence="4" id="KW-0131">Cell cycle</keyword>
<keyword evidence="7" id="KW-1185">Reference proteome</keyword>
<proteinExistence type="predicted"/>
<sequence>MILFSGLQDYQLRGALEAMLFVTDEPVSTITLADMLEVEPGEVECALVDLRAQLEDENRGIQLREVAGGWRLFTHPVYHELIERYVLSWDTRKLSQAAMETLAIVAYSQPITRAGVASVRGVNSDSSINSLVEKGLVREAGTEDAPGNPTLYATTRTFLEKFGLRSTADLPDIAEYAPDDETRAFIRERLSATRSDAPVDGEDGYGDFEAQFDIDEMAQRATDAQGDRRAGDVGEGDERAVKGECAAESAEDDAKRAAYGAQDDGARVGREELDSGQPSGQAMLAAAMASGFGVVEKIDFDELTFEE</sequence>
<dbReference type="RefSeq" id="WP_245874464.1">
    <property type="nucleotide sequence ID" value="NZ_JBBNOP010000003.1"/>
</dbReference>
<dbReference type="PANTHER" id="PTHR34298:SF2">
    <property type="entry name" value="SEGREGATION AND CONDENSATION PROTEIN B"/>
    <property type="match status" value="1"/>
</dbReference>
<gene>
    <name evidence="6" type="primary">scpB</name>
    <name evidence="6" type="ORF">AAA083_05000</name>
</gene>
<evidence type="ECO:0000256" key="5">
    <source>
        <dbReference type="SAM" id="MobiDB-lite"/>
    </source>
</evidence>
<dbReference type="PANTHER" id="PTHR34298">
    <property type="entry name" value="SEGREGATION AND CONDENSATION PROTEIN B"/>
    <property type="match status" value="1"/>
</dbReference>
<keyword evidence="3" id="KW-0159">Chromosome partition</keyword>
<dbReference type="InterPro" id="IPR036388">
    <property type="entry name" value="WH-like_DNA-bd_sf"/>
</dbReference>
<dbReference type="InterPro" id="IPR036390">
    <property type="entry name" value="WH_DNA-bd_sf"/>
</dbReference>
<feature type="compositionally biased region" description="Basic and acidic residues" evidence="5">
    <location>
        <begin position="225"/>
        <end position="242"/>
    </location>
</feature>
<keyword evidence="1" id="KW-0963">Cytoplasm</keyword>
<evidence type="ECO:0000256" key="4">
    <source>
        <dbReference type="ARBA" id="ARBA00023306"/>
    </source>
</evidence>
<feature type="compositionally biased region" description="Basic and acidic residues" evidence="5">
    <location>
        <begin position="264"/>
        <end position="273"/>
    </location>
</feature>
<feature type="region of interest" description="Disordered" evidence="5">
    <location>
        <begin position="222"/>
        <end position="278"/>
    </location>
</feature>
<accession>A0ABV1JB73</accession>
<dbReference type="Proteomes" id="UP001487305">
    <property type="component" value="Unassembled WGS sequence"/>
</dbReference>